<keyword evidence="2 5" id="KW-0812">Transmembrane</keyword>
<dbReference type="EMBL" id="AZBU02000010">
    <property type="protein sequence ID" value="TKR63290.1"/>
    <property type="molecule type" value="Genomic_DNA"/>
</dbReference>
<feature type="transmembrane region" description="Helical" evidence="5">
    <location>
        <begin position="119"/>
        <end position="141"/>
    </location>
</feature>
<feature type="transmembrane region" description="Helical" evidence="5">
    <location>
        <begin position="161"/>
        <end position="186"/>
    </location>
</feature>
<evidence type="ECO:0000256" key="1">
    <source>
        <dbReference type="ARBA" id="ARBA00004141"/>
    </source>
</evidence>
<comment type="subcellular location">
    <subcellularLocation>
        <location evidence="1">Membrane</location>
        <topology evidence="1">Multi-pass membrane protein</topology>
    </subcellularLocation>
</comment>
<dbReference type="InterPro" id="IPR019408">
    <property type="entry name" value="7TM_GPCR_serpentine_rcpt_Srab"/>
</dbReference>
<feature type="transmembrane region" description="Helical" evidence="5">
    <location>
        <begin position="63"/>
        <end position="82"/>
    </location>
</feature>
<gene>
    <name evidence="6" type="ORF">L596_027137</name>
</gene>
<comment type="caution">
    <text evidence="6">The sequence shown here is derived from an EMBL/GenBank/DDBJ whole genome shotgun (WGS) entry which is preliminary data.</text>
</comment>
<keyword evidence="4 5" id="KW-0472">Membrane</keyword>
<evidence type="ECO:0000256" key="5">
    <source>
        <dbReference type="SAM" id="Phobius"/>
    </source>
</evidence>
<name>A0A4U5M3G8_STECR</name>
<keyword evidence="3 5" id="KW-1133">Transmembrane helix</keyword>
<evidence type="ECO:0008006" key="8">
    <source>
        <dbReference type="Google" id="ProtNLM"/>
    </source>
</evidence>
<evidence type="ECO:0000256" key="2">
    <source>
        <dbReference type="ARBA" id="ARBA00022692"/>
    </source>
</evidence>
<dbReference type="GO" id="GO:0016020">
    <property type="term" value="C:membrane"/>
    <property type="evidence" value="ECO:0007669"/>
    <property type="project" value="UniProtKB-SubCell"/>
</dbReference>
<reference evidence="6 7" key="1">
    <citation type="journal article" date="2015" name="Genome Biol.">
        <title>Comparative genomics of Steinernema reveals deeply conserved gene regulatory networks.</title>
        <authorList>
            <person name="Dillman A.R."/>
            <person name="Macchietto M."/>
            <person name="Porter C.F."/>
            <person name="Rogers A."/>
            <person name="Williams B."/>
            <person name="Antoshechkin I."/>
            <person name="Lee M.M."/>
            <person name="Goodwin Z."/>
            <person name="Lu X."/>
            <person name="Lewis E.E."/>
            <person name="Goodrich-Blair H."/>
            <person name="Stock S.P."/>
            <person name="Adams B.J."/>
            <person name="Sternberg P.W."/>
            <person name="Mortazavi A."/>
        </authorList>
    </citation>
    <scope>NUCLEOTIDE SEQUENCE [LARGE SCALE GENOMIC DNA]</scope>
    <source>
        <strain evidence="6 7">ALL</strain>
    </source>
</reference>
<dbReference type="PANTHER" id="PTHR46561:SF15">
    <property type="entry name" value="G_PROTEIN_RECEP_F1_2 DOMAIN-CONTAINING PROTEIN"/>
    <property type="match status" value="1"/>
</dbReference>
<feature type="transmembrane region" description="Helical" evidence="5">
    <location>
        <begin position="298"/>
        <end position="316"/>
    </location>
</feature>
<dbReference type="AlphaFoldDB" id="A0A4U5M3G8"/>
<evidence type="ECO:0000313" key="6">
    <source>
        <dbReference type="EMBL" id="TKR63290.1"/>
    </source>
</evidence>
<dbReference type="Proteomes" id="UP000298663">
    <property type="component" value="Unassembled WGS sequence"/>
</dbReference>
<dbReference type="PANTHER" id="PTHR46561">
    <property type="entry name" value="SERPENTINE RECEPTOR, CLASS AB (CLASS A-LIKE)-RELATED"/>
    <property type="match status" value="1"/>
</dbReference>
<accession>A0A4U5M3G8</accession>
<feature type="transmembrane region" description="Helical" evidence="5">
    <location>
        <begin position="206"/>
        <end position="227"/>
    </location>
</feature>
<evidence type="ECO:0000256" key="3">
    <source>
        <dbReference type="ARBA" id="ARBA00022989"/>
    </source>
</evidence>
<keyword evidence="7" id="KW-1185">Reference proteome</keyword>
<sequence>MSLSSADVNDIGAVCRVMVRFADNPTVIAAFGVKLFCGIFALTLFGILACIRPKIRTLHINAYNILYAHFMFVLCSSIGVVLNDGFDLTRLTLFRTHLENWDERSPDCGIYTMKAQYGVFIRLITFFGNTGSTLSMTALAAERAYATVQSKSYEKESKQSFGWLLIFLSVLINFGLKTYIAVHISYQRFLPMQSLSPEAAPYATKVLYINFGCEVFNILVFVLLWFANHKWKKNAGRILATLTQKYQVEENMNSVAIMISLAILHFSINTIAYFIQLYGTWHNETPQEKMEYVIKGDIAPAYDFLLPLLTICRIYWRKKRDQKGINARVLSPVETISPNDHFQMLNGMFDKGFDKSTARKTSRVSSNVSHTGRAYPA</sequence>
<feature type="transmembrane region" description="Helical" evidence="5">
    <location>
        <begin position="27"/>
        <end position="51"/>
    </location>
</feature>
<reference evidence="6 7" key="2">
    <citation type="journal article" date="2019" name="G3 (Bethesda)">
        <title>Hybrid Assembly of the Genome of the Entomopathogenic Nematode Steinernema carpocapsae Identifies the X-Chromosome.</title>
        <authorList>
            <person name="Serra L."/>
            <person name="Macchietto M."/>
            <person name="Macias-Munoz A."/>
            <person name="McGill C.J."/>
            <person name="Rodriguez I.M."/>
            <person name="Rodriguez B."/>
            <person name="Murad R."/>
            <person name="Mortazavi A."/>
        </authorList>
    </citation>
    <scope>NUCLEOTIDE SEQUENCE [LARGE SCALE GENOMIC DNA]</scope>
    <source>
        <strain evidence="6 7">ALL</strain>
    </source>
</reference>
<dbReference type="OrthoDB" id="5851392at2759"/>
<feature type="transmembrane region" description="Helical" evidence="5">
    <location>
        <begin position="255"/>
        <end position="278"/>
    </location>
</feature>
<protein>
    <recommendedName>
        <fullName evidence="8">G-protein coupled receptors family 1 profile domain-containing protein</fullName>
    </recommendedName>
</protein>
<organism evidence="6 7">
    <name type="scientific">Steinernema carpocapsae</name>
    <name type="common">Entomopathogenic nematode</name>
    <dbReference type="NCBI Taxonomy" id="34508"/>
    <lineage>
        <taxon>Eukaryota</taxon>
        <taxon>Metazoa</taxon>
        <taxon>Ecdysozoa</taxon>
        <taxon>Nematoda</taxon>
        <taxon>Chromadorea</taxon>
        <taxon>Rhabditida</taxon>
        <taxon>Tylenchina</taxon>
        <taxon>Panagrolaimomorpha</taxon>
        <taxon>Strongyloidoidea</taxon>
        <taxon>Steinernematidae</taxon>
        <taxon>Steinernema</taxon>
    </lineage>
</organism>
<dbReference type="Pfam" id="PF10292">
    <property type="entry name" value="7TM_GPCR_Srab"/>
    <property type="match status" value="1"/>
</dbReference>
<dbReference type="InterPro" id="IPR053286">
    <property type="entry name" value="Nematode_rcpt-like_srab"/>
</dbReference>
<evidence type="ECO:0000256" key="4">
    <source>
        <dbReference type="ARBA" id="ARBA00023136"/>
    </source>
</evidence>
<proteinExistence type="predicted"/>
<evidence type="ECO:0000313" key="7">
    <source>
        <dbReference type="Proteomes" id="UP000298663"/>
    </source>
</evidence>